<evidence type="ECO:0000313" key="2">
    <source>
        <dbReference type="EMBL" id="RHN67297.1"/>
    </source>
</evidence>
<evidence type="ECO:0008006" key="3">
    <source>
        <dbReference type="Google" id="ProtNLM"/>
    </source>
</evidence>
<dbReference type="EMBL" id="PSQE01000003">
    <property type="protein sequence ID" value="RHN67297.1"/>
    <property type="molecule type" value="Genomic_DNA"/>
</dbReference>
<reference evidence="2" key="1">
    <citation type="journal article" date="2018" name="Nat. Plants">
        <title>Whole-genome landscape of Medicago truncatula symbiotic genes.</title>
        <authorList>
            <person name="Pecrix Y."/>
            <person name="Gamas P."/>
            <person name="Carrere S."/>
        </authorList>
    </citation>
    <scope>NUCLEOTIDE SEQUENCE</scope>
    <source>
        <tissue evidence="2">Leaves</tissue>
    </source>
</reference>
<keyword evidence="1" id="KW-1133">Transmembrane helix</keyword>
<organism evidence="2">
    <name type="scientific">Medicago truncatula</name>
    <name type="common">Barrel medic</name>
    <name type="synonym">Medicago tribuloides</name>
    <dbReference type="NCBI Taxonomy" id="3880"/>
    <lineage>
        <taxon>Eukaryota</taxon>
        <taxon>Viridiplantae</taxon>
        <taxon>Streptophyta</taxon>
        <taxon>Embryophyta</taxon>
        <taxon>Tracheophyta</taxon>
        <taxon>Spermatophyta</taxon>
        <taxon>Magnoliopsida</taxon>
        <taxon>eudicotyledons</taxon>
        <taxon>Gunneridae</taxon>
        <taxon>Pentapetalae</taxon>
        <taxon>rosids</taxon>
        <taxon>fabids</taxon>
        <taxon>Fabales</taxon>
        <taxon>Fabaceae</taxon>
        <taxon>Papilionoideae</taxon>
        <taxon>50 kb inversion clade</taxon>
        <taxon>NPAAA clade</taxon>
        <taxon>Hologalegina</taxon>
        <taxon>IRL clade</taxon>
        <taxon>Trifolieae</taxon>
        <taxon>Medicago</taxon>
    </lineage>
</organism>
<dbReference type="Gramene" id="rna15477">
    <property type="protein sequence ID" value="RHN67297.1"/>
    <property type="gene ID" value="gene15477"/>
</dbReference>
<proteinExistence type="predicted"/>
<dbReference type="AlphaFoldDB" id="A0A396IWH4"/>
<dbReference type="Proteomes" id="UP000265566">
    <property type="component" value="Chromosome 3"/>
</dbReference>
<name>A0A396IWH4_MEDTR</name>
<protein>
    <recommendedName>
        <fullName evidence="3">Transmembrane protein</fullName>
    </recommendedName>
</protein>
<gene>
    <name evidence="2" type="ORF">MtrunA17_Chr3g0101281</name>
</gene>
<accession>A0A396IWH4</accession>
<feature type="transmembrane region" description="Helical" evidence="1">
    <location>
        <begin position="21"/>
        <end position="45"/>
    </location>
</feature>
<comment type="caution">
    <text evidence="2">The sequence shown here is derived from an EMBL/GenBank/DDBJ whole genome shotgun (WGS) entry which is preliminary data.</text>
</comment>
<keyword evidence="1" id="KW-0812">Transmembrane</keyword>
<keyword evidence="1" id="KW-0472">Membrane</keyword>
<sequence length="54" mass="6294">MCAINRVASHHKYSSFLGIQYVTIVFLIKVHFTFLLFIFMLSLFFSLSTMNVSE</sequence>
<evidence type="ECO:0000256" key="1">
    <source>
        <dbReference type="SAM" id="Phobius"/>
    </source>
</evidence>